<dbReference type="Proteomes" id="UP001157091">
    <property type="component" value="Unassembled WGS sequence"/>
</dbReference>
<dbReference type="InterPro" id="IPR003305">
    <property type="entry name" value="CenC_carb-bd"/>
</dbReference>
<dbReference type="Gene3D" id="2.160.20.10">
    <property type="entry name" value="Single-stranded right-handed beta-helix, Pectin lyase-like"/>
    <property type="match status" value="1"/>
</dbReference>
<evidence type="ECO:0000259" key="4">
    <source>
        <dbReference type="Pfam" id="PF02018"/>
    </source>
</evidence>
<dbReference type="InterPro" id="IPR013783">
    <property type="entry name" value="Ig-like_fold"/>
</dbReference>
<dbReference type="InterPro" id="IPR008979">
    <property type="entry name" value="Galactose-bd-like_sf"/>
</dbReference>
<protein>
    <recommendedName>
        <fullName evidence="4">CBM-cenC domain-containing protein</fullName>
    </recommendedName>
</protein>
<feature type="chain" id="PRO_5045198547" description="CBM-cenC domain-containing protein" evidence="3">
    <location>
        <begin position="23"/>
        <end position="978"/>
    </location>
</feature>
<accession>A0ABQ6I228</accession>
<evidence type="ECO:0000256" key="3">
    <source>
        <dbReference type="SAM" id="SignalP"/>
    </source>
</evidence>
<organism evidence="5 6">
    <name type="scientific">Luteimicrobium album</name>
    <dbReference type="NCBI Taxonomy" id="1054550"/>
    <lineage>
        <taxon>Bacteria</taxon>
        <taxon>Bacillati</taxon>
        <taxon>Actinomycetota</taxon>
        <taxon>Actinomycetes</taxon>
        <taxon>Micrococcales</taxon>
        <taxon>Luteimicrobium</taxon>
    </lineage>
</organism>
<name>A0ABQ6I228_9MICO</name>
<dbReference type="EMBL" id="BSUK01000001">
    <property type="protein sequence ID" value="GMA23999.1"/>
    <property type="molecule type" value="Genomic_DNA"/>
</dbReference>
<sequence>MSLRLFALAAAGALALGWQALAVPGASASAAVAGGAATSVTTASATPDNLAVNGGFESGGIAPWTQYPADRVQVVGSGAGAGDPDEGERFAELPAGSSLSQTVSGLQSSHRYVVSGYARADSGVDSLFVALRYFDGDHANVVEAEKHRVDGADWTRFEIDFQTDATHSVVGILAQNSATSGDGAGYLDDVAVVDADPPADPTDPTEPGEPVDGVVSPGDTTYYVSSSEGDDDNDGLSAATAWKSVAKVNASTFAAGDHVLLKAGDSWEGVTLHPQGSGTVGRPITLGRYGSTTERPHIDGGADITTMDTYNLVKGADSHLEPATQDFSASVHLDNQEHWVVRDLDVSNRAPSSTGTTGDSTLRTGILVLNHDAGTLHDIQVLDNDVHDVLGDKAAKTYWGSAGIMFTVMLKAPDTDVRSNYDGVLVDGNYVHTVNRQGIVTNSRQNLRADIDNVGDLADPIARSLSPWYPSTDVVIRDNYVSDVAGDGILPQVTEAALVEHNTVAGFNLRSGGASAGIWAWNADDTVFQENEASGGHSTQDGQGYDVDYGQTGTVYQYNYSHDNDGGFMLLCAPGQGSNDTGPGSGVTSQDAVIRYNVSQNDRARSFMFSGYSDGALIYNNTIYVGDGIEASPVNFWAWNGTYPTSAAFYDNVFYLDGAARWNYVDQGHDISDALTFDGNTIYGQHTDGEPDDPHKLTSDPGLVAAGTGTTTTVAGGAYQAPDLGGYALKAGSSSIGSGVVVETAAGTTVDGKHANGGRDYAGTAVAAGTKPDRGAFAHVAPSSRIADVSVHDGQTVSGTARFDVTRADPDDVSYTYIELNRGGTWVTDNTTKEALALGSTNAGAHPRLTVDTTTLSDGSYRLKVDAVGKDGGTTERTVSFIVHNAPSVSFVAPANGSTVSGEVQVSVALSGDDLQAYNLRIDSEGVQYVWQPASRTYVASLDTASLELGPHTLLAAVTDTAGRRSTATLKIVVAARS</sequence>
<dbReference type="InterPro" id="IPR006626">
    <property type="entry name" value="PbH1"/>
</dbReference>
<feature type="domain" description="CBM-cenC" evidence="4">
    <location>
        <begin position="49"/>
        <end position="169"/>
    </location>
</feature>
<dbReference type="Gene3D" id="2.60.120.260">
    <property type="entry name" value="Galactose-binding domain-like"/>
    <property type="match status" value="1"/>
</dbReference>
<reference evidence="6" key="1">
    <citation type="journal article" date="2019" name="Int. J. Syst. Evol. Microbiol.">
        <title>The Global Catalogue of Microorganisms (GCM) 10K type strain sequencing project: providing services to taxonomists for standard genome sequencing and annotation.</title>
        <authorList>
            <consortium name="The Broad Institute Genomics Platform"/>
            <consortium name="The Broad Institute Genome Sequencing Center for Infectious Disease"/>
            <person name="Wu L."/>
            <person name="Ma J."/>
        </authorList>
    </citation>
    <scope>NUCLEOTIDE SEQUENCE [LARGE SCALE GENOMIC DNA]</scope>
    <source>
        <strain evidence="6">NBRC 106348</strain>
    </source>
</reference>
<feature type="region of interest" description="Disordered" evidence="2">
    <location>
        <begin position="196"/>
        <end position="220"/>
    </location>
</feature>
<dbReference type="Pfam" id="PF02018">
    <property type="entry name" value="CBM_4_9"/>
    <property type="match status" value="1"/>
</dbReference>
<feature type="signal peptide" evidence="3">
    <location>
        <begin position="1"/>
        <end position="22"/>
    </location>
</feature>
<dbReference type="SUPFAM" id="SSF51126">
    <property type="entry name" value="Pectin lyase-like"/>
    <property type="match status" value="1"/>
</dbReference>
<dbReference type="InterPro" id="IPR012334">
    <property type="entry name" value="Pectin_lyas_fold"/>
</dbReference>
<keyword evidence="3" id="KW-0732">Signal</keyword>
<evidence type="ECO:0000256" key="1">
    <source>
        <dbReference type="ARBA" id="ARBA00022801"/>
    </source>
</evidence>
<dbReference type="InterPro" id="IPR011050">
    <property type="entry name" value="Pectin_lyase_fold/virulence"/>
</dbReference>
<evidence type="ECO:0000313" key="6">
    <source>
        <dbReference type="Proteomes" id="UP001157091"/>
    </source>
</evidence>
<feature type="region of interest" description="Disordered" evidence="2">
    <location>
        <begin position="272"/>
        <end position="302"/>
    </location>
</feature>
<gene>
    <name evidence="5" type="ORF">GCM10025864_17580</name>
</gene>
<dbReference type="SMART" id="SM00710">
    <property type="entry name" value="PbH1"/>
    <property type="match status" value="6"/>
</dbReference>
<keyword evidence="6" id="KW-1185">Reference proteome</keyword>
<evidence type="ECO:0000313" key="5">
    <source>
        <dbReference type="EMBL" id="GMA23999.1"/>
    </source>
</evidence>
<dbReference type="Gene3D" id="2.60.40.10">
    <property type="entry name" value="Immunoglobulins"/>
    <property type="match status" value="1"/>
</dbReference>
<dbReference type="Pfam" id="PF17957">
    <property type="entry name" value="Big_7"/>
    <property type="match status" value="1"/>
</dbReference>
<comment type="caution">
    <text evidence="5">The sequence shown here is derived from an EMBL/GenBank/DDBJ whole genome shotgun (WGS) entry which is preliminary data.</text>
</comment>
<dbReference type="RefSeq" id="WP_284292894.1">
    <property type="nucleotide sequence ID" value="NZ_BSUK01000001.1"/>
</dbReference>
<evidence type="ECO:0000256" key="2">
    <source>
        <dbReference type="SAM" id="MobiDB-lite"/>
    </source>
</evidence>
<keyword evidence="1" id="KW-0378">Hydrolase</keyword>
<dbReference type="SUPFAM" id="SSF49785">
    <property type="entry name" value="Galactose-binding domain-like"/>
    <property type="match status" value="1"/>
</dbReference>
<proteinExistence type="predicted"/>